<dbReference type="Proteomes" id="UP001549799">
    <property type="component" value="Unassembled WGS sequence"/>
</dbReference>
<proteinExistence type="inferred from homology"/>
<name>A0ABV2SUI8_9FLAO</name>
<evidence type="ECO:0000256" key="3">
    <source>
        <dbReference type="RuleBase" id="RU000363"/>
    </source>
</evidence>
<protein>
    <submittedName>
        <fullName evidence="4">SDR family oxidoreductase</fullName>
        <ecNumber evidence="4">1.-.-.-</ecNumber>
    </submittedName>
</protein>
<comment type="caution">
    <text evidence="4">The sequence shown here is derived from an EMBL/GenBank/DDBJ whole genome shotgun (WGS) entry which is preliminary data.</text>
</comment>
<dbReference type="GO" id="GO:0016491">
    <property type="term" value="F:oxidoreductase activity"/>
    <property type="evidence" value="ECO:0007669"/>
    <property type="project" value="UniProtKB-KW"/>
</dbReference>
<dbReference type="PROSITE" id="PS00061">
    <property type="entry name" value="ADH_SHORT"/>
    <property type="match status" value="1"/>
</dbReference>
<reference evidence="4 5" key="1">
    <citation type="submission" date="2024-07" db="EMBL/GenBank/DDBJ databases">
        <title>The genome sequence of type strain Sediminicola arcticus GDMCC 1.2805.</title>
        <authorList>
            <person name="Liu Y."/>
        </authorList>
    </citation>
    <scope>NUCLEOTIDE SEQUENCE [LARGE SCALE GENOMIC DNA]</scope>
    <source>
        <strain evidence="4 5">GDMCC 1.2805</strain>
    </source>
</reference>
<dbReference type="InterPro" id="IPR036291">
    <property type="entry name" value="NAD(P)-bd_dom_sf"/>
</dbReference>
<dbReference type="InterPro" id="IPR002347">
    <property type="entry name" value="SDR_fam"/>
</dbReference>
<dbReference type="EMBL" id="JBEXAE010000004">
    <property type="protein sequence ID" value="MET6990826.1"/>
    <property type="molecule type" value="Genomic_DNA"/>
</dbReference>
<dbReference type="PIRSF" id="PIRSF000126">
    <property type="entry name" value="11-beta-HSD1"/>
    <property type="match status" value="1"/>
</dbReference>
<dbReference type="PANTHER" id="PTHR42901">
    <property type="entry name" value="ALCOHOL DEHYDROGENASE"/>
    <property type="match status" value="1"/>
</dbReference>
<dbReference type="RefSeq" id="WP_354615228.1">
    <property type="nucleotide sequence ID" value="NZ_JBEXAE010000004.1"/>
</dbReference>
<dbReference type="EC" id="1.-.-.-" evidence="4"/>
<evidence type="ECO:0000256" key="1">
    <source>
        <dbReference type="ARBA" id="ARBA00006484"/>
    </source>
</evidence>
<keyword evidence="2 4" id="KW-0560">Oxidoreductase</keyword>
<dbReference type="Pfam" id="PF00106">
    <property type="entry name" value="adh_short"/>
    <property type="match status" value="1"/>
</dbReference>
<dbReference type="InterPro" id="IPR020904">
    <property type="entry name" value="Sc_DH/Rdtase_CS"/>
</dbReference>
<dbReference type="PRINTS" id="PR00080">
    <property type="entry name" value="SDRFAMILY"/>
</dbReference>
<sequence>MKNTALITGASNGIGLELAKIHASKGGDLVLIARNKSKLDELKTELETQFKVSVYTIGKDLSETNAAQEIYDETNRQNIEVVYLINNAGFGDFGMFTETDWSKELQMINLNITTLTHFTKLYLQDMLKRRSGKIMNVASTAAFQPGPTAAVYCATKAFVLSFSEAVSNEVSDKGITITSLCPGPTETGFQAAAAMDESNLFKGKKLPSAKVVAEYGYSSMIKGKTVAIHGIMNTIMSNSSRFAPRALVLKIGRKMLDKA</sequence>
<accession>A0ABV2SUI8</accession>
<evidence type="ECO:0000313" key="4">
    <source>
        <dbReference type="EMBL" id="MET6990826.1"/>
    </source>
</evidence>
<dbReference type="Gene3D" id="3.40.50.720">
    <property type="entry name" value="NAD(P)-binding Rossmann-like Domain"/>
    <property type="match status" value="1"/>
</dbReference>
<evidence type="ECO:0000313" key="5">
    <source>
        <dbReference type="Proteomes" id="UP001549799"/>
    </source>
</evidence>
<organism evidence="4 5">
    <name type="scientific">Sediminicola arcticus</name>
    <dbReference type="NCBI Taxonomy" id="1574308"/>
    <lineage>
        <taxon>Bacteria</taxon>
        <taxon>Pseudomonadati</taxon>
        <taxon>Bacteroidota</taxon>
        <taxon>Flavobacteriia</taxon>
        <taxon>Flavobacteriales</taxon>
        <taxon>Flavobacteriaceae</taxon>
        <taxon>Sediminicola</taxon>
    </lineage>
</organism>
<dbReference type="PRINTS" id="PR00081">
    <property type="entry name" value="GDHRDH"/>
</dbReference>
<keyword evidence="5" id="KW-1185">Reference proteome</keyword>
<dbReference type="PANTHER" id="PTHR42901:SF1">
    <property type="entry name" value="ALCOHOL DEHYDROGENASE"/>
    <property type="match status" value="1"/>
</dbReference>
<dbReference type="SUPFAM" id="SSF51735">
    <property type="entry name" value="NAD(P)-binding Rossmann-fold domains"/>
    <property type="match status" value="1"/>
</dbReference>
<comment type="similarity">
    <text evidence="1 3">Belongs to the short-chain dehydrogenases/reductases (SDR) family.</text>
</comment>
<evidence type="ECO:0000256" key="2">
    <source>
        <dbReference type="ARBA" id="ARBA00023002"/>
    </source>
</evidence>
<gene>
    <name evidence="4" type="ORF">ABXZ36_09220</name>
</gene>